<dbReference type="SUPFAM" id="SSF54211">
    <property type="entry name" value="Ribosomal protein S5 domain 2-like"/>
    <property type="match status" value="1"/>
</dbReference>
<protein>
    <recommendedName>
        <fullName evidence="8">Chaperone protein HtpG</fullName>
    </recommendedName>
    <alternativeName>
        <fullName evidence="8">Heat shock protein HtpG</fullName>
    </alternativeName>
    <alternativeName>
        <fullName evidence="8">High temperature protein G</fullName>
    </alternativeName>
</protein>
<feature type="binding site" evidence="9">
    <location>
        <begin position="119"/>
        <end position="124"/>
    </location>
    <ligand>
        <name>ATP</name>
        <dbReference type="ChEBI" id="CHEBI:30616"/>
    </ligand>
</feature>
<dbReference type="NCBIfam" id="NF003555">
    <property type="entry name" value="PRK05218.1"/>
    <property type="match status" value="1"/>
</dbReference>
<sequence length="620" mass="70251">MAKHQFQTEIGQLLKLMTHSLYSNKEIFIRELVSNSSDAIDKFNYMKLTDDAFKNDDWSGQININLDEEDNSLTIADNGIGMNEEDLMNNLGTIAKSGTKAFVENLTGDAKKDSNLIGQFGVGFYSVFMVSDNVEVITKKAGEDQAYKFATDGTGEFEITPVTKEAHGTVMYIKLKEEEKEFLTKARVETVVKKYSNHIAYPIMMHFKEDETTGEGDDAVTKKVKKSEQANAATALWSVSKNDLTKEDYIEFFQNMAHVDEEPLKYLHNKVEGGQEFTTLFYIPKVAPMDMNRADYTSHIKLYVKRVFITDDDKELLPTYLRFVMGVIDSEDLPLNVSREILQDNKILANIKQNATKKILQAIKKLKGEDADIFTSQYNNLIKEGIYTDYINKDLLLDIVKYKSSTEEGMVSFADYVSRADSEKKEIYYMVGESEQVLRNSPLLEAYKKANIEVLLMDNKNEDTIVAPMIGEYKEWELKDITAIDAPDSKTDEEKEEISKEFKGLTDRIKEVLGETVKEVRTTSRLTSSPSCVVKDNSSPLAGMEEMFAQMGKAMPETPLYLELNPEHEMIKKLDKLENADIFADMAWILFDSAKLSEGLEPKDKSAFAARVARVATEAL</sequence>
<dbReference type="Gene3D" id="3.30.230.80">
    <property type="match status" value="1"/>
</dbReference>
<reference evidence="11" key="1">
    <citation type="submission" date="2020-01" db="EMBL/GenBank/DDBJ databases">
        <authorList>
            <person name="Meier V. D."/>
            <person name="Meier V D."/>
        </authorList>
    </citation>
    <scope>NUCLEOTIDE SEQUENCE</scope>
    <source>
        <strain evidence="11">HLG_WM_MAG_03</strain>
    </source>
</reference>
<comment type="similarity">
    <text evidence="2 8">Belongs to the heat shock protein 90 family.</text>
</comment>
<evidence type="ECO:0000256" key="2">
    <source>
        <dbReference type="ARBA" id="ARBA00008239"/>
    </source>
</evidence>
<dbReference type="InterPro" id="IPR001404">
    <property type="entry name" value="Hsp90_fam"/>
</dbReference>
<evidence type="ECO:0000256" key="1">
    <source>
        <dbReference type="ARBA" id="ARBA00004496"/>
    </source>
</evidence>
<feature type="domain" description="Histidine kinase/HSP90-like ATPase" evidence="10">
    <location>
        <begin position="24"/>
        <end position="179"/>
    </location>
</feature>
<organism evidence="11">
    <name type="scientific">uncultured Sulfurovum sp</name>
    <dbReference type="NCBI Taxonomy" id="269237"/>
    <lineage>
        <taxon>Bacteria</taxon>
        <taxon>Pseudomonadati</taxon>
        <taxon>Campylobacterota</taxon>
        <taxon>Epsilonproteobacteria</taxon>
        <taxon>Campylobacterales</taxon>
        <taxon>Sulfurovaceae</taxon>
        <taxon>Sulfurovum</taxon>
        <taxon>environmental samples</taxon>
    </lineage>
</organism>
<evidence type="ECO:0000256" key="6">
    <source>
        <dbReference type="ARBA" id="ARBA00023016"/>
    </source>
</evidence>
<feature type="binding site" evidence="9">
    <location>
        <position position="339"/>
    </location>
    <ligand>
        <name>ATP</name>
        <dbReference type="ChEBI" id="CHEBI:30616"/>
    </ligand>
</feature>
<evidence type="ECO:0000259" key="10">
    <source>
        <dbReference type="SMART" id="SM00387"/>
    </source>
</evidence>
<feature type="binding site" evidence="9">
    <location>
        <position position="31"/>
    </location>
    <ligand>
        <name>ATP</name>
        <dbReference type="ChEBI" id="CHEBI:30616"/>
    </ligand>
</feature>
<feature type="binding site" evidence="9">
    <location>
        <position position="96"/>
    </location>
    <ligand>
        <name>ATP</name>
        <dbReference type="ChEBI" id="CHEBI:30616"/>
    </ligand>
</feature>
<keyword evidence="5 8" id="KW-0067">ATP-binding</keyword>
<dbReference type="GO" id="GO:0051082">
    <property type="term" value="F:unfolded protein binding"/>
    <property type="evidence" value="ECO:0007669"/>
    <property type="project" value="UniProtKB-UniRule"/>
</dbReference>
<dbReference type="InterPro" id="IPR020568">
    <property type="entry name" value="Ribosomal_Su5_D2-typ_SF"/>
</dbReference>
<dbReference type="GO" id="GO:0005524">
    <property type="term" value="F:ATP binding"/>
    <property type="evidence" value="ECO:0007669"/>
    <property type="project" value="UniProtKB-UniRule"/>
</dbReference>
<dbReference type="Pfam" id="PF13589">
    <property type="entry name" value="HATPase_c_3"/>
    <property type="match status" value="1"/>
</dbReference>
<evidence type="ECO:0000256" key="8">
    <source>
        <dbReference type="HAMAP-Rule" id="MF_00505"/>
    </source>
</evidence>
<comment type="caution">
    <text evidence="8">Lacks conserved residue(s) required for the propagation of feature annotation.</text>
</comment>
<dbReference type="Gene3D" id="1.20.120.790">
    <property type="entry name" value="Heat shock protein 90, C-terminal domain"/>
    <property type="match status" value="1"/>
</dbReference>
<dbReference type="PANTHER" id="PTHR11528">
    <property type="entry name" value="HEAT SHOCK PROTEIN 90 FAMILY MEMBER"/>
    <property type="match status" value="1"/>
</dbReference>
<evidence type="ECO:0000313" key="11">
    <source>
        <dbReference type="EMBL" id="CAA6809783.1"/>
    </source>
</evidence>
<dbReference type="HAMAP" id="MF_00505">
    <property type="entry name" value="HSP90"/>
    <property type="match status" value="1"/>
</dbReference>
<dbReference type="GO" id="GO:0005737">
    <property type="term" value="C:cytoplasm"/>
    <property type="evidence" value="ECO:0007669"/>
    <property type="project" value="UniProtKB-SubCell"/>
</dbReference>
<keyword evidence="3 8" id="KW-0963">Cytoplasm</keyword>
<proteinExistence type="inferred from homology"/>
<evidence type="ECO:0000256" key="9">
    <source>
        <dbReference type="PIRSR" id="PIRSR002583-1"/>
    </source>
</evidence>
<accession>A0A6S6T3S7</accession>
<name>A0A6S6T3S7_9BACT</name>
<feature type="region of interest" description="A; substrate-binding" evidence="8">
    <location>
        <begin position="1"/>
        <end position="339"/>
    </location>
</feature>
<evidence type="ECO:0000256" key="5">
    <source>
        <dbReference type="ARBA" id="ARBA00022840"/>
    </source>
</evidence>
<dbReference type="AlphaFoldDB" id="A0A6S6T3S7"/>
<dbReference type="InterPro" id="IPR003594">
    <property type="entry name" value="HATPase_dom"/>
</dbReference>
<feature type="binding site" evidence="9">
    <location>
        <position position="82"/>
    </location>
    <ligand>
        <name>ATP</name>
        <dbReference type="ChEBI" id="CHEBI:30616"/>
    </ligand>
</feature>
<dbReference type="GO" id="GO:0016887">
    <property type="term" value="F:ATP hydrolysis activity"/>
    <property type="evidence" value="ECO:0007669"/>
    <property type="project" value="InterPro"/>
</dbReference>
<dbReference type="EMBL" id="CACVAR010000196">
    <property type="protein sequence ID" value="CAA6809783.1"/>
    <property type="molecule type" value="Genomic_DNA"/>
</dbReference>
<dbReference type="InterPro" id="IPR036890">
    <property type="entry name" value="HATPase_C_sf"/>
</dbReference>
<dbReference type="FunFam" id="3.30.565.10:FF:000009">
    <property type="entry name" value="Molecular chaperone HtpG"/>
    <property type="match status" value="1"/>
</dbReference>
<dbReference type="Gene3D" id="3.40.50.11260">
    <property type="match status" value="1"/>
</dbReference>
<dbReference type="InterPro" id="IPR037196">
    <property type="entry name" value="HSP90_C"/>
</dbReference>
<feature type="binding site" evidence="9">
    <location>
        <position position="77"/>
    </location>
    <ligand>
        <name>ATP</name>
        <dbReference type="ChEBI" id="CHEBI:30616"/>
    </ligand>
</feature>
<dbReference type="SUPFAM" id="SSF55874">
    <property type="entry name" value="ATPase domain of HSP90 chaperone/DNA topoisomerase II/histidine kinase"/>
    <property type="match status" value="1"/>
</dbReference>
<feature type="region of interest" description="C" evidence="8">
    <location>
        <begin position="547"/>
        <end position="620"/>
    </location>
</feature>
<dbReference type="SUPFAM" id="SSF110942">
    <property type="entry name" value="HSP90 C-terminal domain"/>
    <property type="match status" value="1"/>
</dbReference>
<keyword evidence="4 8" id="KW-0547">Nucleotide-binding</keyword>
<dbReference type="PIRSF" id="PIRSF002583">
    <property type="entry name" value="Hsp90"/>
    <property type="match status" value="1"/>
</dbReference>
<feature type="binding site" evidence="9">
    <location>
        <begin position="97"/>
        <end position="98"/>
    </location>
    <ligand>
        <name>ATP</name>
        <dbReference type="ChEBI" id="CHEBI:30616"/>
    </ligand>
</feature>
<dbReference type="InterPro" id="IPR020575">
    <property type="entry name" value="Hsp90_N"/>
</dbReference>
<keyword evidence="6 8" id="KW-0346">Stress response</keyword>
<feature type="binding site" evidence="9">
    <location>
        <position position="35"/>
    </location>
    <ligand>
        <name>ATP</name>
        <dbReference type="ChEBI" id="CHEBI:30616"/>
    </ligand>
</feature>
<evidence type="ECO:0000256" key="3">
    <source>
        <dbReference type="ARBA" id="ARBA00022490"/>
    </source>
</evidence>
<comment type="subunit">
    <text evidence="8">Homodimer.</text>
</comment>
<gene>
    <name evidence="8" type="primary">htpG</name>
    <name evidence="11" type="ORF">HELGO_WM39947</name>
</gene>
<dbReference type="SMART" id="SM00387">
    <property type="entry name" value="HATPase_c"/>
    <property type="match status" value="1"/>
</dbReference>
<dbReference type="Gene3D" id="3.30.565.10">
    <property type="entry name" value="Histidine kinase-like ATPase, C-terminal domain"/>
    <property type="match status" value="1"/>
</dbReference>
<keyword evidence="7 8" id="KW-0143">Chaperone</keyword>
<dbReference type="CDD" id="cd16927">
    <property type="entry name" value="HATPase_Hsp90-like"/>
    <property type="match status" value="1"/>
</dbReference>
<evidence type="ECO:0000256" key="4">
    <source>
        <dbReference type="ARBA" id="ARBA00022741"/>
    </source>
</evidence>
<feature type="binding site" evidence="9">
    <location>
        <position position="90"/>
    </location>
    <ligand>
        <name>ATP</name>
        <dbReference type="ChEBI" id="CHEBI:30616"/>
    </ligand>
</feature>
<feature type="binding site" evidence="9">
    <location>
        <position position="169"/>
    </location>
    <ligand>
        <name>ATP</name>
        <dbReference type="ChEBI" id="CHEBI:30616"/>
    </ligand>
</feature>
<comment type="subcellular location">
    <subcellularLocation>
        <location evidence="1 8">Cytoplasm</location>
    </subcellularLocation>
</comment>
<dbReference type="Pfam" id="PF00183">
    <property type="entry name" value="HSP90"/>
    <property type="match status" value="1"/>
</dbReference>
<dbReference type="PRINTS" id="PR00775">
    <property type="entry name" value="HEATSHOCK90"/>
</dbReference>
<comment type="function">
    <text evidence="8">Molecular chaperone. Has ATPase activity.</text>
</comment>
<evidence type="ECO:0000256" key="7">
    <source>
        <dbReference type="ARBA" id="ARBA00023186"/>
    </source>
</evidence>
<dbReference type="GO" id="GO:0140662">
    <property type="term" value="F:ATP-dependent protein folding chaperone"/>
    <property type="evidence" value="ECO:0007669"/>
    <property type="project" value="InterPro"/>
</dbReference>